<dbReference type="EMBL" id="AAKPWI010000004">
    <property type="protein sequence ID" value="ECU4149825.1"/>
    <property type="molecule type" value="Genomic_DNA"/>
</dbReference>
<name>A0A265B3E4_SALET</name>
<evidence type="ECO:0000313" key="15">
    <source>
        <dbReference type="EMBL" id="ECU4149825.1"/>
    </source>
</evidence>
<dbReference type="EMBL" id="AAKNEL010000017">
    <property type="protein sequence ID" value="ECT5682557.1"/>
    <property type="molecule type" value="Genomic_DNA"/>
</dbReference>
<dbReference type="EMBL" id="AAHXDU010000007">
    <property type="protein sequence ID" value="ECB3078876.1"/>
    <property type="molecule type" value="Genomic_DNA"/>
</dbReference>
<dbReference type="EMBL" id="AAHMUO010000129">
    <property type="protein sequence ID" value="EBX9823562.1"/>
    <property type="molecule type" value="Genomic_DNA"/>
</dbReference>
<evidence type="ECO:0000313" key="16">
    <source>
        <dbReference type="EMBL" id="HAC6545112.1"/>
    </source>
</evidence>
<comment type="caution">
    <text evidence="1">The sequence shown here is derived from an EMBL/GenBank/DDBJ whole genome shotgun (WGS) entry which is preliminary data.</text>
</comment>
<dbReference type="EMBL" id="AAKLTA010000009">
    <property type="protein sequence ID" value="ECT1129803.1"/>
    <property type="molecule type" value="Genomic_DNA"/>
</dbReference>
<protein>
    <submittedName>
        <fullName evidence="1">Uncharacterized protein</fullName>
    </submittedName>
</protein>
<evidence type="ECO:0000313" key="8">
    <source>
        <dbReference type="EMBL" id="ECA8223765.1"/>
    </source>
</evidence>
<dbReference type="EMBL" id="AAKJHO010000003">
    <property type="protein sequence ID" value="ECS3497589.1"/>
    <property type="molecule type" value="Genomic_DNA"/>
</dbReference>
<reference evidence="16" key="1">
    <citation type="journal article" date="2018" name="Genome Biol.">
        <title>SKESA: strategic k-mer extension for scrupulous assemblies.</title>
        <authorList>
            <person name="Souvorov A."/>
            <person name="Agarwala R."/>
            <person name="Lipman D.J."/>
        </authorList>
    </citation>
    <scope>NUCLEOTIDE SEQUENCE</scope>
    <source>
        <strain evidence="17">11-3463</strain>
        <strain evidence="16">IVB 588/24</strain>
    </source>
</reference>
<dbReference type="EMBL" id="AAKLCA010000014">
    <property type="protein sequence ID" value="ECS9055474.1"/>
    <property type="molecule type" value="Genomic_DNA"/>
</dbReference>
<reference evidence="10" key="4">
    <citation type="submission" date="2018-07" db="EMBL/GenBank/DDBJ databases">
        <authorList>
            <consortium name="NARMS: The National Antimicrobial Resistance Monitoring System"/>
        </authorList>
    </citation>
    <scope>NUCLEOTIDE SEQUENCE</scope>
    <source>
        <strain evidence="13">CVM N56255</strain>
        <strain evidence="10">CVM N57743F</strain>
    </source>
</reference>
<dbReference type="EMBL" id="AAHOQO010000002">
    <property type="protein sequence ID" value="EBY6541256.1"/>
    <property type="molecule type" value="Genomic_DNA"/>
</dbReference>
<reference evidence="16" key="5">
    <citation type="submission" date="2018-07" db="EMBL/GenBank/DDBJ databases">
        <authorList>
            <consortium name="NCBI Pathogen Detection Project"/>
        </authorList>
    </citation>
    <scope>NUCLEOTIDE SEQUENCE</scope>
    <source>
        <strain evidence="17">11-3463</strain>
        <strain evidence="16">IVB 588/24</strain>
    </source>
</reference>
<dbReference type="EMBL" id="AAHVPS010000001">
    <property type="protein sequence ID" value="ECA8223765.1"/>
    <property type="molecule type" value="Genomic_DNA"/>
</dbReference>
<dbReference type="EMBL" id="AAHOPA010000001">
    <property type="protein sequence ID" value="EBY6336400.1"/>
    <property type="molecule type" value="Genomic_DNA"/>
</dbReference>
<dbReference type="Proteomes" id="UP000839931">
    <property type="component" value="Unassembled WGS sequence"/>
</dbReference>
<proteinExistence type="predicted"/>
<dbReference type="EMBL" id="AAHMQS010000001">
    <property type="protein sequence ID" value="EBX9255334.1"/>
    <property type="molecule type" value="Genomic_DNA"/>
</dbReference>
<dbReference type="EMBL" id="AAHQKH010000001">
    <property type="protein sequence ID" value="EBZ2120814.1"/>
    <property type="molecule type" value="Genomic_DNA"/>
</dbReference>
<evidence type="ECO:0000313" key="9">
    <source>
        <dbReference type="EMBL" id="ECB3078876.1"/>
    </source>
</evidence>
<dbReference type="AlphaFoldDB" id="A0A265B3E4"/>
<dbReference type="EMBL" id="AAHHIP010000004">
    <property type="protein sequence ID" value="EBW5868247.1"/>
    <property type="molecule type" value="Genomic_DNA"/>
</dbReference>
<evidence type="ECO:0000313" key="14">
    <source>
        <dbReference type="EMBL" id="ECU4038196.1"/>
    </source>
</evidence>
<dbReference type="EMBL" id="AAHUWF010000013">
    <property type="protein sequence ID" value="ECA5969579.1"/>
    <property type="molecule type" value="Genomic_DNA"/>
</dbReference>
<organism evidence="1">
    <name type="scientific">Salmonella enterica subsp. enterica serovar Heidelberg</name>
    <dbReference type="NCBI Taxonomy" id="611"/>
    <lineage>
        <taxon>Bacteria</taxon>
        <taxon>Pseudomonadati</taxon>
        <taxon>Pseudomonadota</taxon>
        <taxon>Gammaproteobacteria</taxon>
        <taxon>Enterobacterales</taxon>
        <taxon>Enterobacteriaceae</taxon>
        <taxon>Salmonella</taxon>
    </lineage>
</organism>
<dbReference type="EMBL" id="DAAMIW010000014">
    <property type="protein sequence ID" value="HAC6833083.1"/>
    <property type="molecule type" value="Genomic_DNA"/>
</dbReference>
<dbReference type="EMBL" id="AAKPVV010000003">
    <property type="protein sequence ID" value="ECU4038196.1"/>
    <property type="molecule type" value="Genomic_DNA"/>
</dbReference>
<dbReference type="EMBL" id="DAAMGI010000001">
    <property type="protein sequence ID" value="HAC6545112.1"/>
    <property type="molecule type" value="Genomic_DNA"/>
</dbReference>
<accession>A0A265B3E4</accession>
<evidence type="ECO:0000313" key="6">
    <source>
        <dbReference type="EMBL" id="EBZ2120814.1"/>
    </source>
</evidence>
<evidence type="ECO:0000313" key="17">
    <source>
        <dbReference type="EMBL" id="HAC6833083.1"/>
    </source>
</evidence>
<evidence type="ECO:0000313" key="2">
    <source>
        <dbReference type="EMBL" id="EBX9255334.1"/>
    </source>
</evidence>
<evidence type="ECO:0000313" key="12">
    <source>
        <dbReference type="EMBL" id="ECT1129803.1"/>
    </source>
</evidence>
<reference evidence="2" key="3">
    <citation type="submission" date="2018-07" db="EMBL/GenBank/DDBJ databases">
        <authorList>
            <person name="Ashton P.M."/>
            <person name="Dallman T."/>
            <person name="Nair S."/>
            <person name="De Pinna E."/>
            <person name="Peters T."/>
            <person name="Grant K."/>
        </authorList>
    </citation>
    <scope>NUCLEOTIDE SEQUENCE [LARGE SCALE GENOMIC DNA]</scope>
    <source>
        <strain evidence="3">366325</strain>
        <strain evidence="2">370942</strain>
        <strain evidence="18">528468</strain>
        <strain evidence="6">534028</strain>
        <strain evidence="8">570840</strain>
        <strain evidence="5">577882</strain>
        <strain evidence="4">590848</strain>
        <strain evidence="7">658614</strain>
        <strain evidence="9">676386</strain>
    </source>
</reference>
<evidence type="ECO:0000313" key="11">
    <source>
        <dbReference type="EMBL" id="ECS9055474.1"/>
    </source>
</evidence>
<evidence type="ECO:0000313" key="10">
    <source>
        <dbReference type="EMBL" id="ECS3497589.1"/>
    </source>
</evidence>
<evidence type="ECO:0000313" key="4">
    <source>
        <dbReference type="EMBL" id="EBY6336400.1"/>
    </source>
</evidence>
<dbReference type="Proteomes" id="UP000839523">
    <property type="component" value="Unassembled WGS sequence"/>
</dbReference>
<gene>
    <name evidence="10" type="ORF">A3113_10915</name>
    <name evidence="13" type="ORF">A3X74_15055</name>
    <name evidence="1" type="ORF">AUB17_05475</name>
    <name evidence="14" type="ORF">D3E19_06405</name>
    <name evidence="15" type="ORF">D3M36_04975</name>
    <name evidence="4" type="ORF">D5O51_01825</name>
    <name evidence="5" type="ORF">D5P26_03595</name>
    <name evidence="18" type="ORF">D6R61_19300</name>
    <name evidence="6" type="ORF">D8R42_01790</name>
    <name evidence="11" type="ORF">DKO38_11970</name>
    <name evidence="2" type="ORF">DT169_01825</name>
    <name evidence="12" type="ORF">DTE65_05085</name>
    <name evidence="3" type="ORF">DUB47_19035</name>
    <name evidence="7" type="ORF">EMN89_09090</name>
    <name evidence="8" type="ORF">EQG90_01975</name>
    <name evidence="9" type="ORF">EWB82_10995</name>
    <name evidence="16" type="ORF">G0B22_02040</name>
    <name evidence="17" type="ORF">G0D67_08840</name>
</gene>
<evidence type="ECO:0000313" key="3">
    <source>
        <dbReference type="EMBL" id="EBX9823562.1"/>
    </source>
</evidence>
<evidence type="ECO:0000313" key="7">
    <source>
        <dbReference type="EMBL" id="ECA5969579.1"/>
    </source>
</evidence>
<evidence type="ECO:0000313" key="13">
    <source>
        <dbReference type="EMBL" id="ECT5682557.1"/>
    </source>
</evidence>
<evidence type="ECO:0000313" key="18">
    <source>
        <dbReference type="EMBL" id="MKI15821.1"/>
    </source>
</evidence>
<evidence type="ECO:0000313" key="1">
    <source>
        <dbReference type="EMBL" id="EBW5868247.1"/>
    </source>
</evidence>
<sequence length="59" mass="6440">MLYAVTQIKIGACFRTRSDVRIELKAVCVCNARRGKKFCAITKKGGSVTGFALVIEGFL</sequence>
<reference evidence="1" key="2">
    <citation type="submission" date="2018-07" db="EMBL/GenBank/DDBJ databases">
        <authorList>
            <consortium name="GenomeTrakr network: Whole genome sequencing for foodborne pathogen traceback"/>
        </authorList>
    </citation>
    <scope>NUCLEOTIDE SEQUENCE</scope>
    <source>
        <strain evidence="1">CVM-N26926</strain>
        <strain evidence="11">FSIS11808379</strain>
        <strain evidence="15">FSIS11813702</strain>
        <strain evidence="12">FSIS31800647</strain>
        <strain evidence="14">FSIS31800960</strain>
    </source>
</reference>
<dbReference type="EMBL" id="RUBA01000026">
    <property type="protein sequence ID" value="MKI15821.1"/>
    <property type="molecule type" value="Genomic_DNA"/>
</dbReference>
<evidence type="ECO:0000313" key="5">
    <source>
        <dbReference type="EMBL" id="EBY6541256.1"/>
    </source>
</evidence>